<name>A0A3M7QNY2_BRAPC</name>
<evidence type="ECO:0000313" key="2">
    <source>
        <dbReference type="Proteomes" id="UP000276133"/>
    </source>
</evidence>
<reference evidence="1 2" key="1">
    <citation type="journal article" date="2018" name="Sci. Rep.">
        <title>Genomic signatures of local adaptation to the degree of environmental predictability in rotifers.</title>
        <authorList>
            <person name="Franch-Gras L."/>
            <person name="Hahn C."/>
            <person name="Garcia-Roger E.M."/>
            <person name="Carmona M.J."/>
            <person name="Serra M."/>
            <person name="Gomez A."/>
        </authorList>
    </citation>
    <scope>NUCLEOTIDE SEQUENCE [LARGE SCALE GENOMIC DNA]</scope>
    <source>
        <strain evidence="1">HYR1</strain>
    </source>
</reference>
<gene>
    <name evidence="1" type="ORF">BpHYR1_016988</name>
</gene>
<organism evidence="1 2">
    <name type="scientific">Brachionus plicatilis</name>
    <name type="common">Marine rotifer</name>
    <name type="synonym">Brachionus muelleri</name>
    <dbReference type="NCBI Taxonomy" id="10195"/>
    <lineage>
        <taxon>Eukaryota</taxon>
        <taxon>Metazoa</taxon>
        <taxon>Spiralia</taxon>
        <taxon>Gnathifera</taxon>
        <taxon>Rotifera</taxon>
        <taxon>Eurotatoria</taxon>
        <taxon>Monogononta</taxon>
        <taxon>Pseudotrocha</taxon>
        <taxon>Ploima</taxon>
        <taxon>Brachionidae</taxon>
        <taxon>Brachionus</taxon>
    </lineage>
</organism>
<dbReference type="EMBL" id="REGN01005643">
    <property type="protein sequence ID" value="RNA12658.1"/>
    <property type="molecule type" value="Genomic_DNA"/>
</dbReference>
<comment type="caution">
    <text evidence="1">The sequence shown here is derived from an EMBL/GenBank/DDBJ whole genome shotgun (WGS) entry which is preliminary data.</text>
</comment>
<dbReference type="Proteomes" id="UP000276133">
    <property type="component" value="Unassembled WGS sequence"/>
</dbReference>
<accession>A0A3M7QNY2</accession>
<dbReference type="OrthoDB" id="426210at2759"/>
<sequence>MLNTQLHCHQKNTTIQNSAVRSILKLKYDTPSKFIHQETFNKLFILTVSNRLFELSERFVRAGLSHPVPLVIRLIEEYRDGFKSRYIEHPTPLCNYYLLFDLIIKKY</sequence>
<protein>
    <submittedName>
        <fullName evidence="1">Uncharacterized protein</fullName>
    </submittedName>
</protein>
<proteinExistence type="predicted"/>
<keyword evidence="2" id="KW-1185">Reference proteome</keyword>
<dbReference type="AlphaFoldDB" id="A0A3M7QNY2"/>
<evidence type="ECO:0000313" key="1">
    <source>
        <dbReference type="EMBL" id="RNA12658.1"/>
    </source>
</evidence>